<gene>
    <name evidence="5" type="ORF">NMN56_026780</name>
</gene>
<dbReference type="Gene3D" id="3.30.1340.30">
    <property type="match status" value="1"/>
</dbReference>
<dbReference type="PANTHER" id="PTHR43080:SF29">
    <property type="entry name" value="OS02G0818000 PROTEIN"/>
    <property type="match status" value="1"/>
</dbReference>
<dbReference type="PROSITE" id="PS51371">
    <property type="entry name" value="CBS"/>
    <property type="match status" value="2"/>
</dbReference>
<proteinExistence type="predicted"/>
<protein>
    <submittedName>
        <fullName evidence="5">CBS domain-containing protein</fullName>
    </submittedName>
</protein>
<dbReference type="Pfam" id="PF04972">
    <property type="entry name" value="BON"/>
    <property type="match status" value="1"/>
</dbReference>
<dbReference type="InterPro" id="IPR000644">
    <property type="entry name" value="CBS_dom"/>
</dbReference>
<feature type="domain" description="BON" evidence="3">
    <location>
        <begin position="158"/>
        <end position="227"/>
    </location>
</feature>
<dbReference type="PROSITE" id="PS50914">
    <property type="entry name" value="BON"/>
    <property type="match status" value="1"/>
</dbReference>
<dbReference type="SMART" id="SM00116">
    <property type="entry name" value="CBS"/>
    <property type="match status" value="2"/>
</dbReference>
<dbReference type="InterPro" id="IPR017080">
    <property type="entry name" value="UCP036990_CBS_BON"/>
</dbReference>
<evidence type="ECO:0000256" key="1">
    <source>
        <dbReference type="ARBA" id="ARBA00023122"/>
    </source>
</evidence>
<keyword evidence="1 2" id="KW-0129">CBS domain</keyword>
<dbReference type="InterPro" id="IPR007055">
    <property type="entry name" value="BON_dom"/>
</dbReference>
<sequence length="250" mass="27776">MKHRRIENVMTREVVQVDARAPFKRVAGLLAEHRISGLPVTDAAGRVLGVVSEADLLTRQSRQEDLRRTDTRQHNAPAWLRQLIRGRAGWREAARAHAATAGELMSAPAVTVRPEDTVTDAARTMTRHGVKRLPVVGEDGRLVGIVTRHDLLRVFLRRDAEIGAEVANEVLAGTLWLARNALDITVQNGVVTLKGQLERRSEIPIALRMTERIDGVVSVVHKLTYRLDDAHIPPVGQGLRAADEAWMHRL</sequence>
<dbReference type="Proteomes" id="UP001214441">
    <property type="component" value="Unassembled WGS sequence"/>
</dbReference>
<dbReference type="PIRSF" id="PIRSF036990">
    <property type="entry name" value="UCP036990_CBS_BON"/>
    <property type="match status" value="1"/>
</dbReference>
<organism evidence="5 6">
    <name type="scientific">Streptomyces iconiensis</name>
    <dbReference type="NCBI Taxonomy" id="1384038"/>
    <lineage>
        <taxon>Bacteria</taxon>
        <taxon>Bacillati</taxon>
        <taxon>Actinomycetota</taxon>
        <taxon>Actinomycetes</taxon>
        <taxon>Kitasatosporales</taxon>
        <taxon>Streptomycetaceae</taxon>
        <taxon>Streptomyces</taxon>
    </lineage>
</organism>
<dbReference type="SUPFAM" id="SSF54631">
    <property type="entry name" value="CBS-domain pair"/>
    <property type="match status" value="1"/>
</dbReference>
<dbReference type="Pfam" id="PF00571">
    <property type="entry name" value="CBS"/>
    <property type="match status" value="2"/>
</dbReference>
<evidence type="ECO:0000313" key="5">
    <source>
        <dbReference type="EMBL" id="MDJ1135495.1"/>
    </source>
</evidence>
<dbReference type="Gene3D" id="3.10.580.10">
    <property type="entry name" value="CBS-domain"/>
    <property type="match status" value="1"/>
</dbReference>
<dbReference type="CDD" id="cd04586">
    <property type="entry name" value="CBS_pair_BON_assoc"/>
    <property type="match status" value="1"/>
</dbReference>
<feature type="domain" description="CBS" evidence="4">
    <location>
        <begin position="10"/>
        <end position="66"/>
    </location>
</feature>
<keyword evidence="6" id="KW-1185">Reference proteome</keyword>
<evidence type="ECO:0000313" key="6">
    <source>
        <dbReference type="Proteomes" id="UP001214441"/>
    </source>
</evidence>
<evidence type="ECO:0000256" key="2">
    <source>
        <dbReference type="PROSITE-ProRule" id="PRU00703"/>
    </source>
</evidence>
<comment type="caution">
    <text evidence="5">The sequence shown here is derived from an EMBL/GenBank/DDBJ whole genome shotgun (WGS) entry which is preliminary data.</text>
</comment>
<evidence type="ECO:0000259" key="4">
    <source>
        <dbReference type="PROSITE" id="PS51371"/>
    </source>
</evidence>
<dbReference type="InterPro" id="IPR046342">
    <property type="entry name" value="CBS_dom_sf"/>
</dbReference>
<feature type="domain" description="CBS" evidence="4">
    <location>
        <begin position="105"/>
        <end position="161"/>
    </location>
</feature>
<dbReference type="PANTHER" id="PTHR43080">
    <property type="entry name" value="CBS DOMAIN-CONTAINING PROTEIN CBSX3, MITOCHONDRIAL"/>
    <property type="match status" value="1"/>
</dbReference>
<reference evidence="5 6" key="1">
    <citation type="submission" date="2023-05" db="EMBL/GenBank/DDBJ databases">
        <title>Streptantibioticus silvisoli sp. nov., acidotolerant actinomycetes 1 from pine litter.</title>
        <authorList>
            <person name="Swiecimska M."/>
            <person name="Golinska P."/>
            <person name="Sangal V."/>
            <person name="Wachnowicz B."/>
            <person name="Goodfellow M."/>
        </authorList>
    </citation>
    <scope>NUCLEOTIDE SEQUENCE [LARGE SCALE GENOMIC DNA]</scope>
    <source>
        <strain evidence="5 6">DSM 42109</strain>
    </source>
</reference>
<dbReference type="InterPro" id="IPR051257">
    <property type="entry name" value="Diverse_CBS-Domain"/>
</dbReference>
<accession>A0ABT7A2E5</accession>
<dbReference type="RefSeq" id="WP_274043222.1">
    <property type="nucleotide sequence ID" value="NZ_JANCPR020000029.1"/>
</dbReference>
<dbReference type="EMBL" id="JANCPR020000029">
    <property type="protein sequence ID" value="MDJ1135495.1"/>
    <property type="molecule type" value="Genomic_DNA"/>
</dbReference>
<evidence type="ECO:0000259" key="3">
    <source>
        <dbReference type="PROSITE" id="PS50914"/>
    </source>
</evidence>
<name>A0ABT7A2E5_9ACTN</name>